<dbReference type="SUPFAM" id="SSF55083">
    <property type="entry name" value="6-hydroxymethyl-7,8-dihydropterin pyrophosphokinase, HPPK"/>
    <property type="match status" value="1"/>
</dbReference>
<evidence type="ECO:0000256" key="6">
    <source>
        <dbReference type="ARBA" id="ARBA00022777"/>
    </source>
</evidence>
<dbReference type="PANTHER" id="PTHR43071">
    <property type="entry name" value="2-AMINO-4-HYDROXY-6-HYDROXYMETHYLDIHYDROPTERIDINE PYROPHOSPHOKINASE"/>
    <property type="match status" value="1"/>
</dbReference>
<comment type="pathway">
    <text evidence="2">Cofactor biosynthesis; tetrahydrofolate biosynthesis; 2-amino-4-hydroxy-6-hydroxymethyl-7,8-dihydropteridine diphosphate from 7,8-dihydroneopterin triphosphate: step 4/4.</text>
</comment>
<evidence type="ECO:0000256" key="7">
    <source>
        <dbReference type="ARBA" id="ARBA00022840"/>
    </source>
</evidence>
<evidence type="ECO:0000313" key="10">
    <source>
        <dbReference type="EMBL" id="PAX51111.1"/>
    </source>
</evidence>
<dbReference type="UniPathway" id="UPA00077">
    <property type="reaction ID" value="UER00155"/>
</dbReference>
<dbReference type="AlphaFoldDB" id="A0A2A2TBN0"/>
<dbReference type="GO" id="GO:0005524">
    <property type="term" value="F:ATP binding"/>
    <property type="evidence" value="ECO:0007669"/>
    <property type="project" value="UniProtKB-KW"/>
</dbReference>
<proteinExistence type="predicted"/>
<dbReference type="GO" id="GO:0003848">
    <property type="term" value="F:2-amino-4-hydroxy-6-hydroxymethyldihydropteridine diphosphokinase activity"/>
    <property type="evidence" value="ECO:0007669"/>
    <property type="project" value="UniProtKB-EC"/>
</dbReference>
<organism evidence="10 11">
    <name type="scientific">Brunnivagina elsteri CCALA 953</name>
    <dbReference type="NCBI Taxonomy" id="987040"/>
    <lineage>
        <taxon>Bacteria</taxon>
        <taxon>Bacillati</taxon>
        <taxon>Cyanobacteriota</taxon>
        <taxon>Cyanophyceae</taxon>
        <taxon>Nostocales</taxon>
        <taxon>Calotrichaceae</taxon>
        <taxon>Brunnivagina</taxon>
    </lineage>
</organism>
<dbReference type="Gene3D" id="3.30.70.560">
    <property type="entry name" value="7,8-Dihydro-6-hydroxymethylpterin-pyrophosphokinase HPPK"/>
    <property type="match status" value="1"/>
</dbReference>
<comment type="catalytic activity">
    <reaction evidence="1">
        <text>6-hydroxymethyl-7,8-dihydropterin + ATP = (7,8-dihydropterin-6-yl)methyl diphosphate + AMP + H(+)</text>
        <dbReference type="Rhea" id="RHEA:11412"/>
        <dbReference type="ChEBI" id="CHEBI:15378"/>
        <dbReference type="ChEBI" id="CHEBI:30616"/>
        <dbReference type="ChEBI" id="CHEBI:44841"/>
        <dbReference type="ChEBI" id="CHEBI:72950"/>
        <dbReference type="ChEBI" id="CHEBI:456215"/>
        <dbReference type="EC" id="2.7.6.3"/>
    </reaction>
</comment>
<dbReference type="EMBL" id="NTFS01000472">
    <property type="protein sequence ID" value="PAX51111.1"/>
    <property type="molecule type" value="Genomic_DNA"/>
</dbReference>
<sequence length="175" mass="19485">MENLLNNSAIPSRLITQSAIALGSNLGDSQEILAAAIETLAQTPGIKLLAKSNWYRTKAVGPPQPDYLNGCAILQVEVIPELLLEILLSIENKYGRIRRDRWGARTLDLDLLLYNDLILNTPQLQIPHPRMCDRAFVLVPLAEIAPDWVEPVCQRTIKELVKDVDCSDVSLFKGD</sequence>
<evidence type="ECO:0000256" key="8">
    <source>
        <dbReference type="ARBA" id="ARBA00022909"/>
    </source>
</evidence>
<dbReference type="InterPro" id="IPR000550">
    <property type="entry name" value="Hppk"/>
</dbReference>
<protein>
    <recommendedName>
        <fullName evidence="3">2-amino-4-hydroxy-6-hydroxymethyldihydropteridine diphosphokinase</fullName>
        <ecNumber evidence="3">2.7.6.3</ecNumber>
    </recommendedName>
</protein>
<dbReference type="PANTHER" id="PTHR43071:SF1">
    <property type="entry name" value="2-AMINO-4-HYDROXY-6-HYDROXYMETHYLDIHYDROPTERIDINE PYROPHOSPHOKINASE"/>
    <property type="match status" value="1"/>
</dbReference>
<comment type="caution">
    <text evidence="10">The sequence shown here is derived from an EMBL/GenBank/DDBJ whole genome shotgun (WGS) entry which is preliminary data.</text>
</comment>
<dbReference type="Proteomes" id="UP000218238">
    <property type="component" value="Unassembled WGS sequence"/>
</dbReference>
<dbReference type="Pfam" id="PF01288">
    <property type="entry name" value="HPPK"/>
    <property type="match status" value="1"/>
</dbReference>
<name>A0A2A2TBN0_9CYAN</name>
<dbReference type="NCBIfam" id="TIGR01498">
    <property type="entry name" value="folK"/>
    <property type="match status" value="1"/>
</dbReference>
<evidence type="ECO:0000259" key="9">
    <source>
        <dbReference type="PROSITE" id="PS00794"/>
    </source>
</evidence>
<dbReference type="InterPro" id="IPR035907">
    <property type="entry name" value="Hppk_sf"/>
</dbReference>
<keyword evidence="6 10" id="KW-0418">Kinase</keyword>
<evidence type="ECO:0000256" key="2">
    <source>
        <dbReference type="ARBA" id="ARBA00005051"/>
    </source>
</evidence>
<evidence type="ECO:0000313" key="11">
    <source>
        <dbReference type="Proteomes" id="UP000218238"/>
    </source>
</evidence>
<dbReference type="GO" id="GO:0046656">
    <property type="term" value="P:folic acid biosynthetic process"/>
    <property type="evidence" value="ECO:0007669"/>
    <property type="project" value="UniProtKB-KW"/>
</dbReference>
<keyword evidence="4" id="KW-0808">Transferase</keyword>
<accession>A0A2A2TBN0</accession>
<keyword evidence="7" id="KW-0067">ATP-binding</keyword>
<gene>
    <name evidence="10" type="primary">folK</name>
    <name evidence="10" type="ORF">CK510_26640</name>
</gene>
<keyword evidence="8" id="KW-0289">Folate biosynthesis</keyword>
<dbReference type="CDD" id="cd00483">
    <property type="entry name" value="HPPK"/>
    <property type="match status" value="1"/>
</dbReference>
<dbReference type="RefSeq" id="WP_095724531.1">
    <property type="nucleotide sequence ID" value="NZ_NTFS01000472.1"/>
</dbReference>
<dbReference type="OrthoDB" id="9808041at2"/>
<dbReference type="GO" id="GO:0046654">
    <property type="term" value="P:tetrahydrofolate biosynthetic process"/>
    <property type="evidence" value="ECO:0007669"/>
    <property type="project" value="UniProtKB-UniPathway"/>
</dbReference>
<feature type="domain" description="7,8-dihydro-6-hydroxymethylpterin-pyrophosphokinase" evidence="9">
    <location>
        <begin position="101"/>
        <end position="112"/>
    </location>
</feature>
<keyword evidence="11" id="KW-1185">Reference proteome</keyword>
<evidence type="ECO:0000256" key="3">
    <source>
        <dbReference type="ARBA" id="ARBA00013253"/>
    </source>
</evidence>
<dbReference type="EC" id="2.7.6.3" evidence="3"/>
<reference evidence="10 11" key="1">
    <citation type="submission" date="2017-08" db="EMBL/GenBank/DDBJ databases">
        <title>Draft genome sequence of filamentous cyanobacterium Calothrix elsteri CCALA 953.</title>
        <authorList>
            <person name="Gagunashvili A.N."/>
            <person name="Elster J."/>
            <person name="Andresson O.S."/>
        </authorList>
    </citation>
    <scope>NUCLEOTIDE SEQUENCE [LARGE SCALE GENOMIC DNA]</scope>
    <source>
        <strain evidence="10 11">CCALA 953</strain>
    </source>
</reference>
<evidence type="ECO:0000256" key="4">
    <source>
        <dbReference type="ARBA" id="ARBA00022679"/>
    </source>
</evidence>
<evidence type="ECO:0000256" key="1">
    <source>
        <dbReference type="ARBA" id="ARBA00000198"/>
    </source>
</evidence>
<evidence type="ECO:0000256" key="5">
    <source>
        <dbReference type="ARBA" id="ARBA00022741"/>
    </source>
</evidence>
<dbReference type="PROSITE" id="PS00794">
    <property type="entry name" value="HPPK"/>
    <property type="match status" value="1"/>
</dbReference>
<dbReference type="GO" id="GO:0016301">
    <property type="term" value="F:kinase activity"/>
    <property type="evidence" value="ECO:0007669"/>
    <property type="project" value="UniProtKB-KW"/>
</dbReference>
<keyword evidence="5" id="KW-0547">Nucleotide-binding</keyword>